<proteinExistence type="predicted"/>
<feature type="signal peptide" evidence="2">
    <location>
        <begin position="1"/>
        <end position="21"/>
    </location>
</feature>
<dbReference type="Gene3D" id="3.40.50.1820">
    <property type="entry name" value="alpha/beta hydrolase"/>
    <property type="match status" value="1"/>
</dbReference>
<dbReference type="PANTHER" id="PTHR32015:SF3">
    <property type="entry name" value="TRIACYLGLYCEROL LIPASE"/>
    <property type="match status" value="1"/>
</dbReference>
<dbReference type="InterPro" id="IPR029058">
    <property type="entry name" value="AB_hydrolase_fold"/>
</dbReference>
<evidence type="ECO:0000313" key="3">
    <source>
        <dbReference type="Proteomes" id="UP000887572"/>
    </source>
</evidence>
<reference evidence="4" key="1">
    <citation type="submission" date="2022-11" db="UniProtKB">
        <authorList>
            <consortium name="WormBaseParasite"/>
        </authorList>
    </citation>
    <scope>IDENTIFICATION</scope>
</reference>
<sequence length="349" mass="38006">MNVTINCVDWLLFVLIASSQAKLVSLRTFGQDNQRISASQLGDKPDPHRPAMSRPRKPIFQFLCPLLFRLLPLLLVFVLSPTLIEATFSTVFRQFLRHRYGEAVDKELSREDVGGGGSFGGGTHQAGQQTKRRPVILVHGITNNAGTFGSIQHFFRNNDYGDDEVYGTTYGDSGRTNIAFVAMSCHYVKVIRMIVLAVSSYTAGKVNVIAYSMGSPIARKAIMGGVCVDTNEDVGPPLSGLVHTFVGVAGANWGSFLCVLPFGSCNLVNGMACGSRFLNDINSRKRYEGDVIYTIYSTGDDKVGYRTCGRIASAIDGENGAFQKEGLSHDAVIFNTANLQYNLVTHNAP</sequence>
<protein>
    <submittedName>
        <fullName evidence="4">Lipase</fullName>
    </submittedName>
</protein>
<evidence type="ECO:0000256" key="2">
    <source>
        <dbReference type="SAM" id="SignalP"/>
    </source>
</evidence>
<dbReference type="InterPro" id="IPR002918">
    <property type="entry name" value="Lipase_EstA/Esterase_EstB"/>
</dbReference>
<evidence type="ECO:0000313" key="4">
    <source>
        <dbReference type="WBParaSite" id="Gr19_v10_g5270.t1"/>
    </source>
</evidence>
<feature type="chain" id="PRO_5036769489" evidence="2">
    <location>
        <begin position="22"/>
        <end position="349"/>
    </location>
</feature>
<keyword evidence="1" id="KW-0812">Transmembrane</keyword>
<keyword evidence="1" id="KW-1133">Transmembrane helix</keyword>
<dbReference type="GO" id="GO:0016298">
    <property type="term" value="F:lipase activity"/>
    <property type="evidence" value="ECO:0007669"/>
    <property type="project" value="TreeGrafter"/>
</dbReference>
<dbReference type="FunFam" id="3.40.50.1820:FF:000377">
    <property type="entry name" value="LIPaSe related"/>
    <property type="match status" value="1"/>
</dbReference>
<keyword evidence="1" id="KW-0472">Membrane</keyword>
<dbReference type="WBParaSite" id="Gr19_v10_g5270.t1">
    <property type="protein sequence ID" value="Gr19_v10_g5270.t1"/>
    <property type="gene ID" value="Gr19_v10_g5270"/>
</dbReference>
<dbReference type="Pfam" id="PF01674">
    <property type="entry name" value="Lipase_2"/>
    <property type="match status" value="1"/>
</dbReference>
<dbReference type="SUPFAM" id="SSF53474">
    <property type="entry name" value="alpha/beta-Hydrolases"/>
    <property type="match status" value="1"/>
</dbReference>
<organism evidence="3 4">
    <name type="scientific">Globodera rostochiensis</name>
    <name type="common">Golden nematode worm</name>
    <name type="synonym">Heterodera rostochiensis</name>
    <dbReference type="NCBI Taxonomy" id="31243"/>
    <lineage>
        <taxon>Eukaryota</taxon>
        <taxon>Metazoa</taxon>
        <taxon>Ecdysozoa</taxon>
        <taxon>Nematoda</taxon>
        <taxon>Chromadorea</taxon>
        <taxon>Rhabditida</taxon>
        <taxon>Tylenchina</taxon>
        <taxon>Tylenchomorpha</taxon>
        <taxon>Tylenchoidea</taxon>
        <taxon>Heteroderidae</taxon>
        <taxon>Heteroderinae</taxon>
        <taxon>Globodera</taxon>
    </lineage>
</organism>
<dbReference type="AlphaFoldDB" id="A0A914HYR8"/>
<keyword evidence="3" id="KW-1185">Reference proteome</keyword>
<evidence type="ECO:0000256" key="1">
    <source>
        <dbReference type="SAM" id="Phobius"/>
    </source>
</evidence>
<dbReference type="GO" id="GO:0016042">
    <property type="term" value="P:lipid catabolic process"/>
    <property type="evidence" value="ECO:0007669"/>
    <property type="project" value="InterPro"/>
</dbReference>
<name>A0A914HYR8_GLORO</name>
<keyword evidence="2" id="KW-0732">Signal</keyword>
<dbReference type="Proteomes" id="UP000887572">
    <property type="component" value="Unplaced"/>
</dbReference>
<dbReference type="PANTHER" id="PTHR32015">
    <property type="entry name" value="FASTING INDUCED LIPASE"/>
    <property type="match status" value="1"/>
</dbReference>
<accession>A0A914HYR8</accession>
<feature type="transmembrane region" description="Helical" evidence="1">
    <location>
        <begin position="59"/>
        <end position="79"/>
    </location>
</feature>